<keyword evidence="3 6" id="KW-1133">Transmembrane helix</keyword>
<feature type="transmembrane region" description="Helical" evidence="6">
    <location>
        <begin position="376"/>
        <end position="399"/>
    </location>
</feature>
<feature type="domain" description="Membrane insertase YidC/Oxa/ALB C-terminal" evidence="8">
    <location>
        <begin position="32"/>
        <end position="218"/>
    </location>
</feature>
<dbReference type="Pfam" id="PF00884">
    <property type="entry name" value="Sulfatase"/>
    <property type="match status" value="1"/>
</dbReference>
<dbReference type="SUPFAM" id="SSF53649">
    <property type="entry name" value="Alkaline phosphatase-like"/>
    <property type="match status" value="1"/>
</dbReference>
<evidence type="ECO:0000256" key="1">
    <source>
        <dbReference type="ARBA" id="ARBA00004141"/>
    </source>
</evidence>
<feature type="transmembrane region" description="Helical" evidence="6">
    <location>
        <begin position="585"/>
        <end position="606"/>
    </location>
</feature>
<name>A0ABY8MJ09_9SPIO</name>
<evidence type="ECO:0000256" key="2">
    <source>
        <dbReference type="ARBA" id="ARBA00022692"/>
    </source>
</evidence>
<feature type="transmembrane region" description="Helical" evidence="6">
    <location>
        <begin position="257"/>
        <end position="279"/>
    </location>
</feature>
<feature type="transmembrane region" description="Helical" evidence="6">
    <location>
        <begin position="342"/>
        <end position="364"/>
    </location>
</feature>
<reference evidence="9 10" key="1">
    <citation type="submission" date="2023-04" db="EMBL/GenBank/DDBJ databases">
        <title>Spirochaete genome identified in red abalone sample constitutes a novel genus.</title>
        <authorList>
            <person name="Sharma S.P."/>
            <person name="Purcell C.M."/>
            <person name="Hyde J.R."/>
            <person name="Severin A.J."/>
        </authorList>
    </citation>
    <scope>NUCLEOTIDE SEQUENCE [LARGE SCALE GENOMIC DNA]</scope>
    <source>
        <strain evidence="9 10">SP-2023</strain>
    </source>
</reference>
<feature type="transmembrane region" description="Helical" evidence="6">
    <location>
        <begin position="299"/>
        <end position="321"/>
    </location>
</feature>
<feature type="transmembrane region" description="Helical" evidence="6">
    <location>
        <begin position="557"/>
        <end position="578"/>
    </location>
</feature>
<evidence type="ECO:0000256" key="4">
    <source>
        <dbReference type="ARBA" id="ARBA00023136"/>
    </source>
</evidence>
<evidence type="ECO:0000256" key="3">
    <source>
        <dbReference type="ARBA" id="ARBA00022989"/>
    </source>
</evidence>
<evidence type="ECO:0000259" key="8">
    <source>
        <dbReference type="Pfam" id="PF02096"/>
    </source>
</evidence>
<dbReference type="PANTHER" id="PTHR12428:SF65">
    <property type="entry name" value="CYTOCHROME C OXIDASE ASSEMBLY PROTEIN COX18, MITOCHONDRIAL"/>
    <property type="match status" value="1"/>
</dbReference>
<evidence type="ECO:0000313" key="10">
    <source>
        <dbReference type="Proteomes" id="UP001228690"/>
    </source>
</evidence>
<dbReference type="PANTHER" id="PTHR12428">
    <property type="entry name" value="OXA1"/>
    <property type="match status" value="1"/>
</dbReference>
<keyword evidence="4 6" id="KW-0472">Membrane</keyword>
<evidence type="ECO:0000259" key="7">
    <source>
        <dbReference type="Pfam" id="PF00884"/>
    </source>
</evidence>
<dbReference type="EMBL" id="CP123443">
    <property type="protein sequence ID" value="WGK69901.1"/>
    <property type="molecule type" value="Genomic_DNA"/>
</dbReference>
<comment type="similarity">
    <text evidence="5">Belongs to the OXA1/ALB3/YidC family.</text>
</comment>
<feature type="domain" description="Sulfatase N-terminal" evidence="7">
    <location>
        <begin position="642"/>
        <end position="995"/>
    </location>
</feature>
<feature type="transmembrane region" description="Helical" evidence="6">
    <location>
        <begin position="227"/>
        <end position="245"/>
    </location>
</feature>
<feature type="transmembrane region" description="Helical" evidence="6">
    <location>
        <begin position="101"/>
        <end position="123"/>
    </location>
</feature>
<dbReference type="Proteomes" id="UP001228690">
    <property type="component" value="Chromosome"/>
</dbReference>
<accession>A0ABY8MJ09</accession>
<dbReference type="RefSeq" id="WP_326928097.1">
    <property type="nucleotide sequence ID" value="NZ_CP123443.1"/>
</dbReference>
<keyword evidence="10" id="KW-1185">Reference proteome</keyword>
<evidence type="ECO:0000313" key="9">
    <source>
        <dbReference type="EMBL" id="WGK69901.1"/>
    </source>
</evidence>
<keyword evidence="2 5" id="KW-0812">Transmembrane</keyword>
<dbReference type="InterPro" id="IPR001708">
    <property type="entry name" value="YidC/ALB3/OXA1/COX18"/>
</dbReference>
<proteinExistence type="inferred from homology"/>
<comment type="subcellular location">
    <subcellularLocation>
        <location evidence="1 5">Membrane</location>
        <topology evidence="1 5">Multi-pass membrane protein</topology>
    </subcellularLocation>
</comment>
<feature type="transmembrane region" description="Helical" evidence="6">
    <location>
        <begin position="184"/>
        <end position="207"/>
    </location>
</feature>
<sequence>MPHSTWYNWPIVALEYVMQFLLQWAYSLTASYGLSIILLSLVVNICLLPAYHFAELWQNRERRLQHRFRPKLDEFSRAFAGATLHAVTRTYYRQQNYHPVLALRSGLGLLLQLPFFLAAYRLLSHYTAFSGRSFAFLHDLNQPDQLLPLLGEHLNLLPFVMTALNLWAAAVYGRRLPVAERKQVYLLSLLFFVLLYNSPCSLLLYWTCNNIFSLLKNMLQVYSPLDRTPSFTAPGSFIAPIRHWFRSCRKLFDRLKKQFLSVLVWAIRLLQLAGLLLFFERMIFFKEVDSSIPAAVLALYLAAGYVLGVHLLQLAINVWRGRSLPPLRSLPSLRSANRPFRVYRALVMSVSVLLPLVVLTLMLFSLRGHTYFSNAMIDRLGLLALALAALAASVSLEFCTESGRASRSGQGHRSSFPQPLSQPSLQPLQTWAHVLSQGKHRDLSWPLFCNILCFNLLIFVGVPLAFAASSPSEFPRIFRDMSSGLLPGFALGTLGLGLLAVLFRLKHLGNPALYRLMQLLSFSLLWLAFINVFFRSGAYGTLSDFVWDQPDRFRITALQRLSDVVLVPGLAALSIILWRRGKLALLRLSSVVLLAGTLLFSGYHYVLLQNSLSGQSPSELSDVVETQQELEPLLHLSRSGHNVIVLMMDRFIGGFMPDLLRSYPELADPFRDFTWYANTVSLGPTTLVSLPSILGGYDYSIFAINQRLEDGLTPNLAEEVNRAYKVLPTIFRQQGYHAAVYNPQYANFAARGDLSIFDGTGIEARELGADYSSRWFRQEGISFEDLGGRTSYMLAMLGLFRTAIPSLRPSIYDESVWLGANSSAEGKYRTLINDWSALYYLPEQMDAPDDNQKPLYFFFNNLVSHQPNFVDRNLEPAREPDLGPPVAEMTEDERQRFKSLLGTRHFYAGGASLKLIVRLLERLRELEVYDNTTVVVLSDHSYDIHDPTMGDSYPEMQGMGFNPGYLHPLLLVKSAGQRQDQMLQDWESFMSVADLSAVLQRELGFEMRDPFTGKDIGWERSRKEKAEGLTTAVDTPWNISNINVRVTVPHALMVRDDIFTASNWSRLW</sequence>
<dbReference type="Pfam" id="PF02096">
    <property type="entry name" value="60KD_IMP"/>
    <property type="match status" value="1"/>
</dbReference>
<evidence type="ECO:0000256" key="5">
    <source>
        <dbReference type="RuleBase" id="RU003945"/>
    </source>
</evidence>
<gene>
    <name evidence="9" type="ORF">P0082_03315</name>
</gene>
<dbReference type="InterPro" id="IPR017850">
    <property type="entry name" value="Alkaline_phosphatase_core_sf"/>
</dbReference>
<protein>
    <submittedName>
        <fullName evidence="9">YidC/Oxa1 family membrane protein insertase</fullName>
    </submittedName>
</protein>
<dbReference type="Gene3D" id="3.40.720.10">
    <property type="entry name" value="Alkaline Phosphatase, subunit A"/>
    <property type="match status" value="1"/>
</dbReference>
<feature type="transmembrane region" description="Helical" evidence="6">
    <location>
        <begin position="486"/>
        <end position="505"/>
    </location>
</feature>
<dbReference type="InterPro" id="IPR028055">
    <property type="entry name" value="YidC/Oxa/ALB_C"/>
</dbReference>
<dbReference type="InterPro" id="IPR000917">
    <property type="entry name" value="Sulfatase_N"/>
</dbReference>
<feature type="transmembrane region" description="Helical" evidence="6">
    <location>
        <begin position="517"/>
        <end position="537"/>
    </location>
</feature>
<feature type="transmembrane region" description="Helical" evidence="6">
    <location>
        <begin position="32"/>
        <end position="54"/>
    </location>
</feature>
<organism evidence="9 10">
    <name type="scientific">Candidatus Haliotispira prima</name>
    <dbReference type="NCBI Taxonomy" id="3034016"/>
    <lineage>
        <taxon>Bacteria</taxon>
        <taxon>Pseudomonadati</taxon>
        <taxon>Spirochaetota</taxon>
        <taxon>Spirochaetia</taxon>
        <taxon>Spirochaetales</taxon>
        <taxon>Spirochaetaceae</taxon>
        <taxon>Candidatus Haliotispira</taxon>
    </lineage>
</organism>
<feature type="transmembrane region" description="Helical" evidence="6">
    <location>
        <begin position="447"/>
        <end position="466"/>
    </location>
</feature>
<evidence type="ECO:0000256" key="6">
    <source>
        <dbReference type="SAM" id="Phobius"/>
    </source>
</evidence>
<feature type="transmembrane region" description="Helical" evidence="6">
    <location>
        <begin position="153"/>
        <end position="172"/>
    </location>
</feature>